<keyword evidence="7" id="KW-0864">Zinc transport</keyword>
<evidence type="ECO:0000256" key="1">
    <source>
        <dbReference type="ARBA" id="ARBA00022448"/>
    </source>
</evidence>
<keyword evidence="13" id="KW-1185">Reference proteome</keyword>
<comment type="caution">
    <text evidence="12">The sequence shown here is derived from an EMBL/GenBank/DDBJ whole genome shotgun (WGS) entry which is preliminary data.</text>
</comment>
<reference evidence="12" key="1">
    <citation type="journal article" date="2022" name="Front. Microbiol.">
        <title>Genome-based taxonomic rearrangement of Oceanobacter-related bacteria including the description of Thalassolituus hydrocarbonoclasticus sp. nov. and Thalassolituus pacificus sp. nov. and emended description of the genus Thalassolituus.</title>
        <authorList>
            <person name="Dong C."/>
            <person name="Wei L."/>
            <person name="Wang J."/>
            <person name="Lai Q."/>
            <person name="Huang Z."/>
            <person name="Shao Z."/>
        </authorList>
    </citation>
    <scope>NUCLEOTIDE SEQUENCE</scope>
    <source>
        <strain evidence="12">59MF3M-4</strain>
    </source>
</reference>
<organism evidence="12 13">
    <name type="scientific">Thalassolituus pacificus</name>
    <dbReference type="NCBI Taxonomy" id="2975440"/>
    <lineage>
        <taxon>Bacteria</taxon>
        <taxon>Pseudomonadati</taxon>
        <taxon>Pseudomonadota</taxon>
        <taxon>Gammaproteobacteria</taxon>
        <taxon>Oceanospirillales</taxon>
        <taxon>Oceanospirillaceae</taxon>
        <taxon>Thalassolituus</taxon>
    </lineage>
</organism>
<proteinExistence type="predicted"/>
<evidence type="ECO:0000259" key="11">
    <source>
        <dbReference type="PROSITE" id="PS50893"/>
    </source>
</evidence>
<dbReference type="InterPro" id="IPR017871">
    <property type="entry name" value="ABC_transporter-like_CS"/>
</dbReference>
<name>A0A9X3ARF6_9GAMM</name>
<evidence type="ECO:0000256" key="5">
    <source>
        <dbReference type="ARBA" id="ARBA00022833"/>
    </source>
</evidence>
<keyword evidence="6 12" id="KW-0067">ATP-binding</keyword>
<evidence type="ECO:0000256" key="9">
    <source>
        <dbReference type="ARBA" id="ARBA00023065"/>
    </source>
</evidence>
<evidence type="ECO:0000256" key="7">
    <source>
        <dbReference type="ARBA" id="ARBA00022906"/>
    </source>
</evidence>
<dbReference type="GO" id="GO:0005524">
    <property type="term" value="F:ATP binding"/>
    <property type="evidence" value="ECO:0007669"/>
    <property type="project" value="UniProtKB-KW"/>
</dbReference>
<evidence type="ECO:0000256" key="3">
    <source>
        <dbReference type="ARBA" id="ARBA00022519"/>
    </source>
</evidence>
<dbReference type="GO" id="GO:0006829">
    <property type="term" value="P:zinc ion transport"/>
    <property type="evidence" value="ECO:0007669"/>
    <property type="project" value="UniProtKB-KW"/>
</dbReference>
<dbReference type="PROSITE" id="PS00211">
    <property type="entry name" value="ABC_TRANSPORTER_1"/>
    <property type="match status" value="1"/>
</dbReference>
<dbReference type="EMBL" id="JAOANI010000015">
    <property type="protein sequence ID" value="MCT7359120.1"/>
    <property type="molecule type" value="Genomic_DNA"/>
</dbReference>
<dbReference type="Pfam" id="PF00005">
    <property type="entry name" value="ABC_tran"/>
    <property type="match status" value="1"/>
</dbReference>
<reference evidence="12" key="2">
    <citation type="submission" date="2022-08" db="EMBL/GenBank/DDBJ databases">
        <authorList>
            <person name="Dong C."/>
        </authorList>
    </citation>
    <scope>NUCLEOTIDE SEQUENCE</scope>
    <source>
        <strain evidence="12">59MF3M-4</strain>
    </source>
</reference>
<dbReference type="RefSeq" id="WP_260975997.1">
    <property type="nucleotide sequence ID" value="NZ_JAOANI010000015.1"/>
</dbReference>
<keyword evidence="5" id="KW-0862">Zinc</keyword>
<dbReference type="NCBIfam" id="NF007090">
    <property type="entry name" value="PRK09544.1"/>
    <property type="match status" value="1"/>
</dbReference>
<keyword evidence="4" id="KW-0547">Nucleotide-binding</keyword>
<protein>
    <submittedName>
        <fullName evidence="12">Zinc ABC transporter ATP-binding protein ZnuC</fullName>
    </submittedName>
</protein>
<dbReference type="InterPro" id="IPR050153">
    <property type="entry name" value="Metal_Ion_Import_ABC"/>
</dbReference>
<dbReference type="FunFam" id="3.40.50.300:FF:000392">
    <property type="entry name" value="Zinc import ATP-binding protein ZnuC"/>
    <property type="match status" value="1"/>
</dbReference>
<evidence type="ECO:0000256" key="8">
    <source>
        <dbReference type="ARBA" id="ARBA00022967"/>
    </source>
</evidence>
<accession>A0A9X3ARF6</accession>
<keyword evidence="10" id="KW-0472">Membrane</keyword>
<dbReference type="GO" id="GO:0016887">
    <property type="term" value="F:ATP hydrolysis activity"/>
    <property type="evidence" value="ECO:0007669"/>
    <property type="project" value="InterPro"/>
</dbReference>
<evidence type="ECO:0000256" key="4">
    <source>
        <dbReference type="ARBA" id="ARBA00022741"/>
    </source>
</evidence>
<keyword evidence="9" id="KW-0406">Ion transport</keyword>
<keyword evidence="8" id="KW-1278">Translocase</keyword>
<feature type="domain" description="ABC transporter" evidence="11">
    <location>
        <begin position="10"/>
        <end position="225"/>
    </location>
</feature>
<keyword evidence="2" id="KW-1003">Cell membrane</keyword>
<dbReference type="PANTHER" id="PTHR42734:SF9">
    <property type="entry name" value="ZINC IMPORT ATP-BINDING PROTEIN ZNUC"/>
    <property type="match status" value="1"/>
</dbReference>
<dbReference type="AlphaFoldDB" id="A0A9X3ARF6"/>
<dbReference type="SMART" id="SM00382">
    <property type="entry name" value="AAA"/>
    <property type="match status" value="1"/>
</dbReference>
<dbReference type="SUPFAM" id="SSF52540">
    <property type="entry name" value="P-loop containing nucleoside triphosphate hydrolases"/>
    <property type="match status" value="1"/>
</dbReference>
<gene>
    <name evidence="12" type="primary">znuC</name>
    <name evidence="12" type="ORF">NYR02_08820</name>
</gene>
<evidence type="ECO:0000256" key="2">
    <source>
        <dbReference type="ARBA" id="ARBA00022475"/>
    </source>
</evidence>
<dbReference type="InterPro" id="IPR027417">
    <property type="entry name" value="P-loop_NTPase"/>
</dbReference>
<dbReference type="PANTHER" id="PTHR42734">
    <property type="entry name" value="METAL TRANSPORT SYSTEM ATP-BINDING PROTEIN TM_0124-RELATED"/>
    <property type="match status" value="1"/>
</dbReference>
<sequence>MNSSETTAVLSASHLQLVRQHKTVLNDISLNLKAGQIITLIGPNGCGKSTLIKVLLGLEKPDSGTVTRRTGLRIGYMPQRLSLDQRMPLTVTGFLQLARGASHERIGHWLDRLSIRALAQQSVHDLSGGEWQRVLLARALLIKPDLLVLDEPVQGVDVQGQLELYRLIPQLRDELGCAVLMVSHDLHLVMAATDEVICLNGHICCSGHPDTVSLDPAYIQLFGARQQQAPIAHYTHHHDHQHCADGHVEHRAPGKDIL</sequence>
<dbReference type="Gene3D" id="3.40.50.300">
    <property type="entry name" value="P-loop containing nucleotide triphosphate hydrolases"/>
    <property type="match status" value="1"/>
</dbReference>
<dbReference type="GO" id="GO:0010043">
    <property type="term" value="P:response to zinc ion"/>
    <property type="evidence" value="ECO:0007669"/>
    <property type="project" value="TreeGrafter"/>
</dbReference>
<keyword evidence="1" id="KW-0813">Transport</keyword>
<dbReference type="InterPro" id="IPR003593">
    <property type="entry name" value="AAA+_ATPase"/>
</dbReference>
<evidence type="ECO:0000313" key="13">
    <source>
        <dbReference type="Proteomes" id="UP001147830"/>
    </source>
</evidence>
<evidence type="ECO:0000256" key="6">
    <source>
        <dbReference type="ARBA" id="ARBA00022840"/>
    </source>
</evidence>
<dbReference type="Proteomes" id="UP001147830">
    <property type="component" value="Unassembled WGS sequence"/>
</dbReference>
<dbReference type="InterPro" id="IPR003439">
    <property type="entry name" value="ABC_transporter-like_ATP-bd"/>
</dbReference>
<evidence type="ECO:0000313" key="12">
    <source>
        <dbReference type="EMBL" id="MCT7359120.1"/>
    </source>
</evidence>
<evidence type="ECO:0000256" key="10">
    <source>
        <dbReference type="ARBA" id="ARBA00023136"/>
    </source>
</evidence>
<dbReference type="PROSITE" id="PS50893">
    <property type="entry name" value="ABC_TRANSPORTER_2"/>
    <property type="match status" value="1"/>
</dbReference>
<keyword evidence="3" id="KW-0997">Cell inner membrane</keyword>